<dbReference type="RefSeq" id="WP_359793224.1">
    <property type="nucleotide sequence ID" value="NZ_JBEYBN010000073.1"/>
</dbReference>
<organism evidence="5 6">
    <name type="scientific">Streptomyces olindensis</name>
    <dbReference type="NCBI Taxonomy" id="358823"/>
    <lineage>
        <taxon>Bacteria</taxon>
        <taxon>Bacillati</taxon>
        <taxon>Actinomycetota</taxon>
        <taxon>Actinomycetes</taxon>
        <taxon>Kitasatosporales</taxon>
        <taxon>Streptomycetaceae</taxon>
        <taxon>Streptomyces</taxon>
    </lineage>
</organism>
<dbReference type="PANTHER" id="PTHR42953">
    <property type="entry name" value="HIGH-AFFINITY ZINC UPTAKE SYSTEM PROTEIN ZNUA-RELATED"/>
    <property type="match status" value="1"/>
</dbReference>
<dbReference type="EMBL" id="JBEYBN010000073">
    <property type="protein sequence ID" value="MEU2271458.1"/>
    <property type="molecule type" value="Genomic_DNA"/>
</dbReference>
<evidence type="ECO:0000256" key="1">
    <source>
        <dbReference type="ARBA" id="ARBA00004196"/>
    </source>
</evidence>
<name>A0ABV2Y5C1_9ACTN</name>
<dbReference type="Proteomes" id="UP001550603">
    <property type="component" value="Unassembled WGS sequence"/>
</dbReference>
<dbReference type="PROSITE" id="PS51257">
    <property type="entry name" value="PROKAR_LIPOPROTEIN"/>
    <property type="match status" value="1"/>
</dbReference>
<comment type="caution">
    <text evidence="5">The sequence shown here is derived from an EMBL/GenBank/DDBJ whole genome shotgun (WGS) entry which is preliminary data.</text>
</comment>
<dbReference type="SUPFAM" id="SSF53807">
    <property type="entry name" value="Helical backbone' metal receptor"/>
    <property type="match status" value="1"/>
</dbReference>
<proteinExistence type="predicted"/>
<protein>
    <submittedName>
        <fullName evidence="5">Zinc ABC transporter substrate-binding protein</fullName>
    </submittedName>
</protein>
<keyword evidence="4" id="KW-0732">Signal</keyword>
<dbReference type="InterPro" id="IPR050492">
    <property type="entry name" value="Bact_metal-bind_prot9"/>
</dbReference>
<keyword evidence="3" id="KW-0479">Metal-binding</keyword>
<dbReference type="InterPro" id="IPR006127">
    <property type="entry name" value="ZnuA-like"/>
</dbReference>
<evidence type="ECO:0000256" key="3">
    <source>
        <dbReference type="ARBA" id="ARBA00022723"/>
    </source>
</evidence>
<accession>A0ABV2Y5C1</accession>
<sequence>MRAFSGRSPGLVTGVVLVLLCGCGAAEASLPSREAPTPAPVPVVASTNVYGDVVQQVGGDRVKVVSIISEPAQDPHEYEADTRNQLELSRAKIVVENGGGYDDFIGEMLRGANNSSAEVITAVEVSGRVTDDGEYNEHVWYDLPTMGRLAERVAEALAKAAPADADAFHKNATAFKEDLETVRTAEARIEKEHGGTAVVVTEPVPLYMVEACGLRNVTPLDFSEAVEEGDEASARVLRETLALFADGEAEALVLNEQTPSSQTERVERAARDNGVPVVPVTETLPPDQHYVAWMTGNVDALGHALGT</sequence>
<comment type="subcellular location">
    <subcellularLocation>
        <location evidence="1">Cell envelope</location>
    </subcellularLocation>
</comment>
<dbReference type="Pfam" id="PF01297">
    <property type="entry name" value="ZnuA"/>
    <property type="match status" value="1"/>
</dbReference>
<evidence type="ECO:0000256" key="2">
    <source>
        <dbReference type="ARBA" id="ARBA00022448"/>
    </source>
</evidence>
<keyword evidence="2" id="KW-0813">Transport</keyword>
<reference evidence="5 6" key="1">
    <citation type="submission" date="2024-06" db="EMBL/GenBank/DDBJ databases">
        <title>The Natural Products Discovery Center: Release of the First 8490 Sequenced Strains for Exploring Actinobacteria Biosynthetic Diversity.</title>
        <authorList>
            <person name="Kalkreuter E."/>
            <person name="Kautsar S.A."/>
            <person name="Yang D."/>
            <person name="Bader C.D."/>
            <person name="Teijaro C.N."/>
            <person name="Fluegel L."/>
            <person name="Davis C.M."/>
            <person name="Simpson J.R."/>
            <person name="Lauterbach L."/>
            <person name="Steele A.D."/>
            <person name="Gui C."/>
            <person name="Meng S."/>
            <person name="Li G."/>
            <person name="Viehrig K."/>
            <person name="Ye F."/>
            <person name="Su P."/>
            <person name="Kiefer A.F."/>
            <person name="Nichols A."/>
            <person name="Cepeda A.J."/>
            <person name="Yan W."/>
            <person name="Fan B."/>
            <person name="Jiang Y."/>
            <person name="Adhikari A."/>
            <person name="Zheng C.-J."/>
            <person name="Schuster L."/>
            <person name="Cowan T.M."/>
            <person name="Smanski M.J."/>
            <person name="Chevrette M.G."/>
            <person name="De Carvalho L.P.S."/>
            <person name="Shen B."/>
        </authorList>
    </citation>
    <scope>NUCLEOTIDE SEQUENCE [LARGE SCALE GENOMIC DNA]</scope>
    <source>
        <strain evidence="5 6">NPDC019583</strain>
    </source>
</reference>
<dbReference type="Gene3D" id="3.40.50.1980">
    <property type="entry name" value="Nitrogenase molybdenum iron protein domain"/>
    <property type="match status" value="2"/>
</dbReference>
<gene>
    <name evidence="5" type="ORF">ABZ568_34560</name>
</gene>
<evidence type="ECO:0000313" key="5">
    <source>
        <dbReference type="EMBL" id="MEU2271458.1"/>
    </source>
</evidence>
<dbReference type="PANTHER" id="PTHR42953:SF1">
    <property type="entry name" value="METAL-BINDING PROTEIN HI_0362-RELATED"/>
    <property type="match status" value="1"/>
</dbReference>
<keyword evidence="6" id="KW-1185">Reference proteome</keyword>
<evidence type="ECO:0000313" key="6">
    <source>
        <dbReference type="Proteomes" id="UP001550603"/>
    </source>
</evidence>
<evidence type="ECO:0000256" key="4">
    <source>
        <dbReference type="ARBA" id="ARBA00022729"/>
    </source>
</evidence>